<keyword evidence="2" id="KW-1185">Reference proteome</keyword>
<dbReference type="InterPro" id="IPR012862">
    <property type="entry name" value="DUF1635"/>
</dbReference>
<comment type="caution">
    <text evidence="1">The sequence shown here is derived from an EMBL/GenBank/DDBJ whole genome shotgun (WGS) entry which is preliminary data.</text>
</comment>
<name>A0AAN7L875_9MYRT</name>
<dbReference type="EMBL" id="JAXIOK010000001">
    <property type="protein sequence ID" value="KAK4779754.1"/>
    <property type="molecule type" value="Genomic_DNA"/>
</dbReference>
<dbReference type="Proteomes" id="UP001345219">
    <property type="component" value="Chromosome 13"/>
</dbReference>
<sequence>MLHLPGRDLRAMEDLGCLWASQDQMSVEEVKHLLLCTTLELETVRMVAGEEMMKYRQNIMHLLGLLKVAYQERDQARGQLHQLLNKLAAPQDSSALNELLFHRLQPDGCLIPAKANSTLTESTNNSLSPVDSIFDSSSLVLENQRQNASVQEYVGLGPLVDQKFDPRMTMIDELAKGKALPQKGKLLEAIMEAGPLLHTLLMAGRLPQWRDPPPLQPISIPPMISIQELGPTSTGQMPFMGPIGIVAQKPSILGSHHGDGMYRANHQMCSASMLSLTGLSGLPRNSTHLLSSCSSINGSPVEKRGRFL</sequence>
<accession>A0AAN7L875</accession>
<dbReference type="AlphaFoldDB" id="A0AAN7L875"/>
<organism evidence="1 2">
    <name type="scientific">Trapa incisa</name>
    <dbReference type="NCBI Taxonomy" id="236973"/>
    <lineage>
        <taxon>Eukaryota</taxon>
        <taxon>Viridiplantae</taxon>
        <taxon>Streptophyta</taxon>
        <taxon>Embryophyta</taxon>
        <taxon>Tracheophyta</taxon>
        <taxon>Spermatophyta</taxon>
        <taxon>Magnoliopsida</taxon>
        <taxon>eudicotyledons</taxon>
        <taxon>Gunneridae</taxon>
        <taxon>Pentapetalae</taxon>
        <taxon>rosids</taxon>
        <taxon>malvids</taxon>
        <taxon>Myrtales</taxon>
        <taxon>Lythraceae</taxon>
        <taxon>Trapa</taxon>
    </lineage>
</organism>
<evidence type="ECO:0000313" key="2">
    <source>
        <dbReference type="Proteomes" id="UP001345219"/>
    </source>
</evidence>
<proteinExistence type="predicted"/>
<protein>
    <submittedName>
        <fullName evidence="1">Uncharacterized protein</fullName>
    </submittedName>
</protein>
<dbReference type="PANTHER" id="PTHR33431:SF12">
    <property type="entry name" value="HIGH MOBILITY GROUP BOX PROTEIN, PUTATIVE (DUF1635)-RELATED"/>
    <property type="match status" value="1"/>
</dbReference>
<reference evidence="1 2" key="1">
    <citation type="journal article" date="2023" name="Hortic Res">
        <title>Pangenome of water caltrop reveals structural variations and asymmetric subgenome divergence after allopolyploidization.</title>
        <authorList>
            <person name="Zhang X."/>
            <person name="Chen Y."/>
            <person name="Wang L."/>
            <person name="Yuan Y."/>
            <person name="Fang M."/>
            <person name="Shi L."/>
            <person name="Lu R."/>
            <person name="Comes H.P."/>
            <person name="Ma Y."/>
            <person name="Chen Y."/>
            <person name="Huang G."/>
            <person name="Zhou Y."/>
            <person name="Zheng Z."/>
            <person name="Qiu Y."/>
        </authorList>
    </citation>
    <scope>NUCLEOTIDE SEQUENCE [LARGE SCALE GENOMIC DNA]</scope>
    <source>
        <tissue evidence="1">Roots</tissue>
    </source>
</reference>
<dbReference type="PANTHER" id="PTHR33431">
    <property type="entry name" value="ENABLED-LIKE PROTEIN (DUF1635)"/>
    <property type="match status" value="1"/>
</dbReference>
<evidence type="ECO:0000313" key="1">
    <source>
        <dbReference type="EMBL" id="KAK4779754.1"/>
    </source>
</evidence>
<gene>
    <name evidence="1" type="ORF">SAY87_015860</name>
</gene>
<dbReference type="Pfam" id="PF07795">
    <property type="entry name" value="DUF1635"/>
    <property type="match status" value="1"/>
</dbReference>